<keyword evidence="2" id="KW-1185">Reference proteome</keyword>
<accession>A0A1H9KX59</accession>
<reference evidence="1 2" key="1">
    <citation type="submission" date="2016-10" db="EMBL/GenBank/DDBJ databases">
        <authorList>
            <person name="de Groot N.N."/>
        </authorList>
    </citation>
    <scope>NUCLEOTIDE SEQUENCE [LARGE SCALE GENOMIC DNA]</scope>
    <source>
        <strain evidence="1 2">DSM 22007</strain>
    </source>
</reference>
<dbReference type="EMBL" id="FOEP01000021">
    <property type="protein sequence ID" value="SER03736.1"/>
    <property type="molecule type" value="Genomic_DNA"/>
</dbReference>
<sequence>MDAQTRQKQDEILGLFQDELTAFRLLAQERLDELEVLAKALTEAARPAETSQMQELARRHEINKALIHTLYTTWQKGPPAGLPSIAEQIAILERSDLFDGAWYLDAYVDVGPSGMSPHEHYVRSGAFEHRDPGPGFSTTAYYMANPDVAFSGWSALVHYALYGQAENRPLV</sequence>
<dbReference type="RefSeq" id="WP_139246495.1">
    <property type="nucleotide sequence ID" value="NZ_FOEP01000021.1"/>
</dbReference>
<proteinExistence type="predicted"/>
<organism evidence="1 2">
    <name type="scientific">Thalassovita taeanensis</name>
    <dbReference type="NCBI Taxonomy" id="657014"/>
    <lineage>
        <taxon>Bacteria</taxon>
        <taxon>Pseudomonadati</taxon>
        <taxon>Pseudomonadota</taxon>
        <taxon>Alphaproteobacteria</taxon>
        <taxon>Rhodobacterales</taxon>
        <taxon>Roseobacteraceae</taxon>
        <taxon>Thalassovita</taxon>
    </lineage>
</organism>
<name>A0A1H9KX59_9RHOB</name>
<evidence type="ECO:0000313" key="1">
    <source>
        <dbReference type="EMBL" id="SER03736.1"/>
    </source>
</evidence>
<protein>
    <submittedName>
        <fullName evidence="1">Uncharacterized protein</fullName>
    </submittedName>
</protein>
<gene>
    <name evidence="1" type="ORF">SAMN04488092_12116</name>
</gene>
<dbReference type="STRING" id="657014.SAMN04488092_12116"/>
<dbReference type="Proteomes" id="UP000198634">
    <property type="component" value="Unassembled WGS sequence"/>
</dbReference>
<evidence type="ECO:0000313" key="2">
    <source>
        <dbReference type="Proteomes" id="UP000198634"/>
    </source>
</evidence>
<dbReference type="OrthoDB" id="7527830at2"/>
<dbReference type="AlphaFoldDB" id="A0A1H9KX59"/>